<dbReference type="RefSeq" id="WP_084372884.1">
    <property type="nucleotide sequence ID" value="NZ_FWYF01000002.1"/>
</dbReference>
<gene>
    <name evidence="1" type="ORF">SAMN04488029_2223</name>
</gene>
<keyword evidence="2" id="KW-1185">Reference proteome</keyword>
<dbReference type="EMBL" id="FWYF01000002">
    <property type="protein sequence ID" value="SMD34871.1"/>
    <property type="molecule type" value="Genomic_DNA"/>
</dbReference>
<dbReference type="Proteomes" id="UP000192472">
    <property type="component" value="Unassembled WGS sequence"/>
</dbReference>
<dbReference type="STRING" id="692418.SAMN04488029_2223"/>
<sequence length="71" mass="8201">METLRIDILNPKARKLLDSLQEMNLIKISQDETSDLKQFLKSTRKYGDEVPSESEILTMVKEVRAEGYGEK</sequence>
<reference evidence="1 2" key="1">
    <citation type="submission" date="2017-04" db="EMBL/GenBank/DDBJ databases">
        <authorList>
            <person name="Afonso C.L."/>
            <person name="Miller P.J."/>
            <person name="Scott M.A."/>
            <person name="Spackman E."/>
            <person name="Goraichik I."/>
            <person name="Dimitrov K.M."/>
            <person name="Suarez D.L."/>
            <person name="Swayne D.E."/>
        </authorList>
    </citation>
    <scope>NUCLEOTIDE SEQUENCE [LARGE SCALE GENOMIC DNA]</scope>
    <source>
        <strain evidence="1 2">DSM 26133</strain>
    </source>
</reference>
<evidence type="ECO:0000313" key="2">
    <source>
        <dbReference type="Proteomes" id="UP000192472"/>
    </source>
</evidence>
<dbReference type="AlphaFoldDB" id="A0A1W2GE52"/>
<dbReference type="OrthoDB" id="964950at2"/>
<name>A0A1W2GE52_REIFA</name>
<accession>A0A1W2GE52</accession>
<organism evidence="1 2">
    <name type="scientific">Reichenbachiella faecimaris</name>
    <dbReference type="NCBI Taxonomy" id="692418"/>
    <lineage>
        <taxon>Bacteria</taxon>
        <taxon>Pseudomonadati</taxon>
        <taxon>Bacteroidota</taxon>
        <taxon>Cytophagia</taxon>
        <taxon>Cytophagales</taxon>
        <taxon>Reichenbachiellaceae</taxon>
        <taxon>Reichenbachiella</taxon>
    </lineage>
</organism>
<evidence type="ECO:0000313" key="1">
    <source>
        <dbReference type="EMBL" id="SMD34871.1"/>
    </source>
</evidence>
<protein>
    <submittedName>
        <fullName evidence="1">Uncharacterized protein</fullName>
    </submittedName>
</protein>
<proteinExistence type="predicted"/>